<dbReference type="OrthoDB" id="2680033at2"/>
<protein>
    <submittedName>
        <fullName evidence="1">Uncharacterized protein</fullName>
    </submittedName>
</protein>
<dbReference type="AlphaFoldDB" id="A0A098M4U0"/>
<accession>A0A098M4U0</accession>
<gene>
    <name evidence="1" type="ORF">PWYN_23525</name>
</gene>
<keyword evidence="2" id="KW-1185">Reference proteome</keyword>
<dbReference type="RefSeq" id="WP_036656578.1">
    <property type="nucleotide sequence ID" value="NZ_JQCR01000003.1"/>
</dbReference>
<dbReference type="Proteomes" id="UP000029734">
    <property type="component" value="Unassembled WGS sequence"/>
</dbReference>
<proteinExistence type="predicted"/>
<name>A0A098M4U0_9BACL</name>
<evidence type="ECO:0000313" key="2">
    <source>
        <dbReference type="Proteomes" id="UP000029734"/>
    </source>
</evidence>
<dbReference type="eggNOG" id="ENOG5033XJ3">
    <property type="taxonomic scope" value="Bacteria"/>
</dbReference>
<sequence>MMDVGLKAWAELVQQVYPELPILRDRSLWLAGQFDRPSVFIETDLVSDKAHTPRADRIIEDVGLVFHYDSDRSGAEDAGEPVPLHLSPFFLYLRQRRFCVASQRFGIMMVIEAPRMRPLTDRMEVTFRYSYLLHVPKLLVNIDGSPVAKINDFYTNYEGEEQQA</sequence>
<dbReference type="EMBL" id="JQCR01000003">
    <property type="protein sequence ID" value="KGE17569.1"/>
    <property type="molecule type" value="Genomic_DNA"/>
</dbReference>
<reference evidence="1 2" key="1">
    <citation type="submission" date="2014-08" db="EMBL/GenBank/DDBJ databases">
        <authorList>
            <person name="den Bakker H.C."/>
        </authorList>
    </citation>
    <scope>NUCLEOTIDE SEQUENCE [LARGE SCALE GENOMIC DNA]</scope>
    <source>
        <strain evidence="1 2">DSM 18334</strain>
    </source>
</reference>
<evidence type="ECO:0000313" key="1">
    <source>
        <dbReference type="EMBL" id="KGE17569.1"/>
    </source>
</evidence>
<organism evidence="1 2">
    <name type="scientific">Paenibacillus wynnii</name>
    <dbReference type="NCBI Taxonomy" id="268407"/>
    <lineage>
        <taxon>Bacteria</taxon>
        <taxon>Bacillati</taxon>
        <taxon>Bacillota</taxon>
        <taxon>Bacilli</taxon>
        <taxon>Bacillales</taxon>
        <taxon>Paenibacillaceae</taxon>
        <taxon>Paenibacillus</taxon>
    </lineage>
</organism>
<reference evidence="1 2" key="2">
    <citation type="submission" date="2014-10" db="EMBL/GenBank/DDBJ databases">
        <title>Comparative genomics of the Paenibacillus odorifer group.</title>
        <authorList>
            <person name="Tsai Y.-C."/>
            <person name="Martin N."/>
            <person name="Korlach J."/>
            <person name="Wiedmann M."/>
        </authorList>
    </citation>
    <scope>NUCLEOTIDE SEQUENCE [LARGE SCALE GENOMIC DNA]</scope>
    <source>
        <strain evidence="1 2">DSM 18334</strain>
    </source>
</reference>
<dbReference type="STRING" id="268407.PWYN_23525"/>
<comment type="caution">
    <text evidence="1">The sequence shown here is derived from an EMBL/GenBank/DDBJ whole genome shotgun (WGS) entry which is preliminary data.</text>
</comment>